<dbReference type="Proteomes" id="UP000318590">
    <property type="component" value="Unassembled WGS sequence"/>
</dbReference>
<dbReference type="InterPro" id="IPR002762">
    <property type="entry name" value="CbiX-like"/>
</dbReference>
<dbReference type="Pfam" id="PF01903">
    <property type="entry name" value="CbiX"/>
    <property type="match status" value="1"/>
</dbReference>
<reference evidence="3 4" key="1">
    <citation type="submission" date="2019-06" db="EMBL/GenBank/DDBJ databases">
        <title>Paenimaribius caenipelagi gen. nov., sp. nov., isolated from a tidal flat.</title>
        <authorList>
            <person name="Yoon J.-H."/>
        </authorList>
    </citation>
    <scope>NUCLEOTIDE SEQUENCE [LARGE SCALE GENOMIC DNA]</scope>
    <source>
        <strain evidence="3 4">JBTF-M29</strain>
    </source>
</reference>
<proteinExistence type="predicted"/>
<evidence type="ECO:0000256" key="2">
    <source>
        <dbReference type="ARBA" id="ARBA00023239"/>
    </source>
</evidence>
<dbReference type="GO" id="GO:0016829">
    <property type="term" value="F:lyase activity"/>
    <property type="evidence" value="ECO:0007669"/>
    <property type="project" value="UniProtKB-KW"/>
</dbReference>
<protein>
    <recommendedName>
        <fullName evidence="5">Cobalamin biosynthesis protein CbiX</fullName>
    </recommendedName>
</protein>
<dbReference type="AlphaFoldDB" id="A0A547QA09"/>
<comment type="caution">
    <text evidence="3">The sequence shown here is derived from an EMBL/GenBank/DDBJ whole genome shotgun (WGS) entry which is preliminary data.</text>
</comment>
<evidence type="ECO:0000313" key="3">
    <source>
        <dbReference type="EMBL" id="TRD23229.1"/>
    </source>
</evidence>
<gene>
    <name evidence="3" type="ORF">FEV53_01335</name>
</gene>
<dbReference type="Gene3D" id="3.40.50.1400">
    <property type="match status" value="2"/>
</dbReference>
<evidence type="ECO:0008006" key="5">
    <source>
        <dbReference type="Google" id="ProtNLM"/>
    </source>
</evidence>
<keyword evidence="1" id="KW-0479">Metal-binding</keyword>
<organism evidence="3 4">
    <name type="scientific">Palleronia caenipelagi</name>
    <dbReference type="NCBI Taxonomy" id="2489174"/>
    <lineage>
        <taxon>Bacteria</taxon>
        <taxon>Pseudomonadati</taxon>
        <taxon>Pseudomonadota</taxon>
        <taxon>Alphaproteobacteria</taxon>
        <taxon>Rhodobacterales</taxon>
        <taxon>Roseobacteraceae</taxon>
        <taxon>Palleronia</taxon>
    </lineage>
</organism>
<name>A0A547QA09_9RHOB</name>
<dbReference type="OrthoDB" id="7346027at2"/>
<keyword evidence="2" id="KW-0456">Lyase</keyword>
<evidence type="ECO:0000256" key="1">
    <source>
        <dbReference type="ARBA" id="ARBA00022723"/>
    </source>
</evidence>
<dbReference type="GO" id="GO:0046872">
    <property type="term" value="F:metal ion binding"/>
    <property type="evidence" value="ECO:0007669"/>
    <property type="project" value="UniProtKB-KW"/>
</dbReference>
<sequence length="252" mass="26307">MSGTRSPSPMAPATDTHDVVLVAFGSLSDPEPHQRGLEELAVRVGDMLPGWRVRGATLGHDGAVARAFEGLGPDAVVFPALMSDGFILRKVMRDALVAAGRGDAPVLRPLGLLPAFHEVCADMIRDALTNNRLQATRTTVVLAAHGSARGPRPAACARMLCGELERMTRVKAVTPGYLEEAPFLKDALAAAPSPSICLPCFVVSAFHASSDVPEAVDESGFTGPVLPVAGSMPGVAEVIAQEIQSTRQRGAA</sequence>
<dbReference type="SUPFAM" id="SSF53800">
    <property type="entry name" value="Chelatase"/>
    <property type="match status" value="2"/>
</dbReference>
<evidence type="ECO:0000313" key="4">
    <source>
        <dbReference type="Proteomes" id="UP000318590"/>
    </source>
</evidence>
<accession>A0A547QA09</accession>
<keyword evidence="4" id="KW-1185">Reference proteome</keyword>
<dbReference type="EMBL" id="VFSV01000002">
    <property type="protein sequence ID" value="TRD23229.1"/>
    <property type="molecule type" value="Genomic_DNA"/>
</dbReference>